<feature type="compositionally biased region" description="Acidic residues" evidence="1">
    <location>
        <begin position="9"/>
        <end position="19"/>
    </location>
</feature>
<evidence type="ECO:0000313" key="3">
    <source>
        <dbReference type="Proteomes" id="UP001431783"/>
    </source>
</evidence>
<feature type="compositionally biased region" description="Polar residues" evidence="1">
    <location>
        <begin position="64"/>
        <end position="80"/>
    </location>
</feature>
<comment type="caution">
    <text evidence="2">The sequence shown here is derived from an EMBL/GenBank/DDBJ whole genome shotgun (WGS) entry which is preliminary data.</text>
</comment>
<feature type="region of interest" description="Disordered" evidence="1">
    <location>
        <begin position="1"/>
        <end position="24"/>
    </location>
</feature>
<dbReference type="AlphaFoldDB" id="A0AAW1UK22"/>
<feature type="region of interest" description="Disordered" evidence="1">
    <location>
        <begin position="92"/>
        <end position="149"/>
    </location>
</feature>
<feature type="compositionally biased region" description="Polar residues" evidence="1">
    <location>
        <begin position="92"/>
        <end position="103"/>
    </location>
</feature>
<dbReference type="Proteomes" id="UP001431783">
    <property type="component" value="Unassembled WGS sequence"/>
</dbReference>
<protein>
    <submittedName>
        <fullName evidence="2">Uncharacterized protein</fullName>
    </submittedName>
</protein>
<evidence type="ECO:0000313" key="2">
    <source>
        <dbReference type="EMBL" id="KAK9880457.1"/>
    </source>
</evidence>
<dbReference type="EMBL" id="JARQZJ010000065">
    <property type="protein sequence ID" value="KAK9880457.1"/>
    <property type="molecule type" value="Genomic_DNA"/>
</dbReference>
<feature type="region of interest" description="Disordered" evidence="1">
    <location>
        <begin position="44"/>
        <end position="80"/>
    </location>
</feature>
<feature type="compositionally biased region" description="Polar residues" evidence="1">
    <location>
        <begin position="111"/>
        <end position="121"/>
    </location>
</feature>
<gene>
    <name evidence="2" type="ORF">WA026_011703</name>
</gene>
<name>A0AAW1UK22_9CUCU</name>
<accession>A0AAW1UK22</accession>
<organism evidence="2 3">
    <name type="scientific">Henosepilachna vigintioctopunctata</name>
    <dbReference type="NCBI Taxonomy" id="420089"/>
    <lineage>
        <taxon>Eukaryota</taxon>
        <taxon>Metazoa</taxon>
        <taxon>Ecdysozoa</taxon>
        <taxon>Arthropoda</taxon>
        <taxon>Hexapoda</taxon>
        <taxon>Insecta</taxon>
        <taxon>Pterygota</taxon>
        <taxon>Neoptera</taxon>
        <taxon>Endopterygota</taxon>
        <taxon>Coleoptera</taxon>
        <taxon>Polyphaga</taxon>
        <taxon>Cucujiformia</taxon>
        <taxon>Coccinelloidea</taxon>
        <taxon>Coccinellidae</taxon>
        <taxon>Epilachninae</taxon>
        <taxon>Epilachnini</taxon>
        <taxon>Henosepilachna</taxon>
    </lineage>
</organism>
<reference evidence="2 3" key="1">
    <citation type="submission" date="2023-03" db="EMBL/GenBank/DDBJ databases">
        <title>Genome insight into feeding habits of ladybird beetles.</title>
        <authorList>
            <person name="Li H.-S."/>
            <person name="Huang Y.-H."/>
            <person name="Pang H."/>
        </authorList>
    </citation>
    <scope>NUCLEOTIDE SEQUENCE [LARGE SCALE GENOMIC DNA]</scope>
    <source>
        <strain evidence="2">SYSU_2023b</strain>
        <tissue evidence="2">Whole body</tissue>
    </source>
</reference>
<keyword evidence="3" id="KW-1185">Reference proteome</keyword>
<evidence type="ECO:0000256" key="1">
    <source>
        <dbReference type="SAM" id="MobiDB-lite"/>
    </source>
</evidence>
<sequence>MPGPRDICDFEDDGEDESDGGWQDELQRRYEQDANFMAELRARQANSPGNNPAEVTGFPHSGGYQYQQNSSGHHYGENNYSVQQNMFVSAQQNHTGNGSQNYVTEEYGSGYNRSNSNQRLFGQQPAKPKQYSQEHENGQGYPLMKEQNQDKIQFEEALKQWVNR</sequence>
<proteinExistence type="predicted"/>